<dbReference type="Gene3D" id="3.40.640.10">
    <property type="entry name" value="Type I PLP-dependent aspartate aminotransferase-like (Major domain)"/>
    <property type="match status" value="1"/>
</dbReference>
<dbReference type="Proteomes" id="UP000294901">
    <property type="component" value="Unassembled WGS sequence"/>
</dbReference>
<dbReference type="GO" id="GO:0030170">
    <property type="term" value="F:pyridoxal phosphate binding"/>
    <property type="evidence" value="ECO:0007669"/>
    <property type="project" value="InterPro"/>
</dbReference>
<organism evidence="8 9">
    <name type="scientific">Paractinoplanes brasiliensis</name>
    <dbReference type="NCBI Taxonomy" id="52695"/>
    <lineage>
        <taxon>Bacteria</taxon>
        <taxon>Bacillati</taxon>
        <taxon>Actinomycetota</taxon>
        <taxon>Actinomycetes</taxon>
        <taxon>Micromonosporales</taxon>
        <taxon>Micromonosporaceae</taxon>
        <taxon>Paractinoplanes</taxon>
    </lineage>
</organism>
<dbReference type="InterPro" id="IPR015422">
    <property type="entry name" value="PyrdxlP-dep_Trfase_small"/>
</dbReference>
<evidence type="ECO:0000256" key="4">
    <source>
        <dbReference type="ARBA" id="ARBA00022679"/>
    </source>
</evidence>
<evidence type="ECO:0000256" key="5">
    <source>
        <dbReference type="ARBA" id="ARBA00022898"/>
    </source>
</evidence>
<dbReference type="PANTHER" id="PTHR43807">
    <property type="entry name" value="FI04487P"/>
    <property type="match status" value="1"/>
</dbReference>
<keyword evidence="5" id="KW-0663">Pyridoxal phosphate</keyword>
<evidence type="ECO:0000256" key="1">
    <source>
        <dbReference type="ARBA" id="ARBA00001933"/>
    </source>
</evidence>
<dbReference type="PROSITE" id="PS00105">
    <property type="entry name" value="AA_TRANSFER_CLASS_1"/>
    <property type="match status" value="1"/>
</dbReference>
<keyword evidence="9" id="KW-1185">Reference proteome</keyword>
<evidence type="ECO:0000256" key="6">
    <source>
        <dbReference type="RuleBase" id="RU000481"/>
    </source>
</evidence>
<dbReference type="GO" id="GO:0016212">
    <property type="term" value="F:kynurenine-oxoglutarate transaminase activity"/>
    <property type="evidence" value="ECO:0007669"/>
    <property type="project" value="TreeGrafter"/>
</dbReference>
<sequence length="382" mass="41712">MTTPLRTVMRPFGISMFSRVSDLAAEHRVINLAQGVPDFPAPPALVEAAATAMRQHINQYAPSPGLASLRAAVSTHAKMRYGVTYDPDTEVTVTAGATEAVWSTAAALLEPGDEAIVIEPYYETYPPSVVAAGGVVRFVPTTFPDFVLDLERLAAACNPRTRLIFLNTPGNPSGRLFTAEELRGAAELAERYDAYLVCDETYEHLIYDGRAHRRVSSVPECRERSVIISSASKTFGVTGWRVGWTLASHAVTDAIRRVHQFVTFAAPSPLQQAVAAMLDDAPRSGYFDELARGFAVRRDLLLDYLRRTGLEVAVPDGGYFVMARCPGDDVTWCEDLIRRPGVAALPGSAFYHDRTGGRDLVRFAFCKAFSTLHAAGARMLRP</sequence>
<dbReference type="Gene3D" id="3.90.1150.10">
    <property type="entry name" value="Aspartate Aminotransferase, domain 1"/>
    <property type="match status" value="1"/>
</dbReference>
<dbReference type="SUPFAM" id="SSF53383">
    <property type="entry name" value="PLP-dependent transferases"/>
    <property type="match status" value="1"/>
</dbReference>
<evidence type="ECO:0000313" key="9">
    <source>
        <dbReference type="Proteomes" id="UP000294901"/>
    </source>
</evidence>
<dbReference type="Pfam" id="PF00155">
    <property type="entry name" value="Aminotran_1_2"/>
    <property type="match status" value="1"/>
</dbReference>
<accession>A0A4R6K180</accession>
<dbReference type="RefSeq" id="WP_133875974.1">
    <property type="nucleotide sequence ID" value="NZ_BOMD01000113.1"/>
</dbReference>
<dbReference type="InterPro" id="IPR004838">
    <property type="entry name" value="NHTrfase_class1_PyrdxlP-BS"/>
</dbReference>
<dbReference type="InterPro" id="IPR004839">
    <property type="entry name" value="Aminotransferase_I/II_large"/>
</dbReference>
<reference evidence="8 9" key="1">
    <citation type="submission" date="2019-03" db="EMBL/GenBank/DDBJ databases">
        <title>Sequencing the genomes of 1000 actinobacteria strains.</title>
        <authorList>
            <person name="Klenk H.-P."/>
        </authorList>
    </citation>
    <scope>NUCLEOTIDE SEQUENCE [LARGE SCALE GENOMIC DNA]</scope>
    <source>
        <strain evidence="8 9">DSM 43805</strain>
    </source>
</reference>
<comment type="similarity">
    <text evidence="2 6">Belongs to the class-I pyridoxal-phosphate-dependent aminotransferase family.</text>
</comment>
<evidence type="ECO:0000313" key="8">
    <source>
        <dbReference type="EMBL" id="TDO42032.1"/>
    </source>
</evidence>
<protein>
    <recommendedName>
        <fullName evidence="6">Aminotransferase</fullName>
        <ecNumber evidence="6">2.6.1.-</ecNumber>
    </recommendedName>
</protein>
<name>A0A4R6K180_9ACTN</name>
<comment type="caution">
    <text evidence="8">The sequence shown here is derived from an EMBL/GenBank/DDBJ whole genome shotgun (WGS) entry which is preliminary data.</text>
</comment>
<evidence type="ECO:0000259" key="7">
    <source>
        <dbReference type="Pfam" id="PF00155"/>
    </source>
</evidence>
<gene>
    <name evidence="8" type="ORF">C8E87_5795</name>
</gene>
<dbReference type="EC" id="2.6.1.-" evidence="6"/>
<keyword evidence="4 6" id="KW-0808">Transferase</keyword>
<dbReference type="CDD" id="cd00609">
    <property type="entry name" value="AAT_like"/>
    <property type="match status" value="1"/>
</dbReference>
<dbReference type="GO" id="GO:0005737">
    <property type="term" value="C:cytoplasm"/>
    <property type="evidence" value="ECO:0007669"/>
    <property type="project" value="TreeGrafter"/>
</dbReference>
<evidence type="ECO:0000256" key="3">
    <source>
        <dbReference type="ARBA" id="ARBA00022576"/>
    </source>
</evidence>
<dbReference type="AlphaFoldDB" id="A0A4R6K180"/>
<dbReference type="OrthoDB" id="9763453at2"/>
<dbReference type="InterPro" id="IPR051326">
    <property type="entry name" value="Kynurenine-oxoglutarate_AT"/>
</dbReference>
<feature type="domain" description="Aminotransferase class I/classII large" evidence="7">
    <location>
        <begin position="29"/>
        <end position="358"/>
    </location>
</feature>
<dbReference type="FunFam" id="3.40.640.10:FF:000033">
    <property type="entry name" value="Aspartate aminotransferase"/>
    <property type="match status" value="1"/>
</dbReference>
<proteinExistence type="inferred from homology"/>
<keyword evidence="3 6" id="KW-0032">Aminotransferase</keyword>
<dbReference type="EMBL" id="SNWR01000001">
    <property type="protein sequence ID" value="TDO42032.1"/>
    <property type="molecule type" value="Genomic_DNA"/>
</dbReference>
<comment type="cofactor">
    <cofactor evidence="1 6">
        <name>pyridoxal 5'-phosphate</name>
        <dbReference type="ChEBI" id="CHEBI:597326"/>
    </cofactor>
</comment>
<dbReference type="InterPro" id="IPR015424">
    <property type="entry name" value="PyrdxlP-dep_Trfase"/>
</dbReference>
<dbReference type="PANTHER" id="PTHR43807:SF20">
    <property type="entry name" value="FI04487P"/>
    <property type="match status" value="1"/>
</dbReference>
<dbReference type="InterPro" id="IPR015421">
    <property type="entry name" value="PyrdxlP-dep_Trfase_major"/>
</dbReference>
<evidence type="ECO:0000256" key="2">
    <source>
        <dbReference type="ARBA" id="ARBA00007441"/>
    </source>
</evidence>